<gene>
    <name evidence="1" type="ORF">AGERDE_LOCUS13347</name>
</gene>
<accession>A0A9N9HN91</accession>
<reference evidence="1" key="1">
    <citation type="submission" date="2021-06" db="EMBL/GenBank/DDBJ databases">
        <authorList>
            <person name="Kallberg Y."/>
            <person name="Tangrot J."/>
            <person name="Rosling A."/>
        </authorList>
    </citation>
    <scope>NUCLEOTIDE SEQUENCE</scope>
    <source>
        <strain evidence="1">MT106</strain>
    </source>
</reference>
<feature type="non-terminal residue" evidence="1">
    <location>
        <position position="149"/>
    </location>
</feature>
<dbReference type="Proteomes" id="UP000789831">
    <property type="component" value="Unassembled WGS sequence"/>
</dbReference>
<dbReference type="OrthoDB" id="2434832at2759"/>
<comment type="caution">
    <text evidence="1">The sequence shown here is derived from an EMBL/GenBank/DDBJ whole genome shotgun (WGS) entry which is preliminary data.</text>
</comment>
<feature type="non-terminal residue" evidence="1">
    <location>
        <position position="1"/>
    </location>
</feature>
<organism evidence="1 2">
    <name type="scientific">Ambispora gerdemannii</name>
    <dbReference type="NCBI Taxonomy" id="144530"/>
    <lineage>
        <taxon>Eukaryota</taxon>
        <taxon>Fungi</taxon>
        <taxon>Fungi incertae sedis</taxon>
        <taxon>Mucoromycota</taxon>
        <taxon>Glomeromycotina</taxon>
        <taxon>Glomeromycetes</taxon>
        <taxon>Archaeosporales</taxon>
        <taxon>Ambisporaceae</taxon>
        <taxon>Ambispora</taxon>
    </lineage>
</organism>
<keyword evidence="2" id="KW-1185">Reference proteome</keyword>
<proteinExistence type="predicted"/>
<protein>
    <submittedName>
        <fullName evidence="1">828_t:CDS:1</fullName>
    </submittedName>
</protein>
<evidence type="ECO:0000313" key="2">
    <source>
        <dbReference type="Proteomes" id="UP000789831"/>
    </source>
</evidence>
<sequence>EYVQMMSLNVGAEDPTDIDWLSSELDDLESFSSNISITDKENSDYDIDESNIHIDFGNDQCVITEVIDGKLKKCSNPTFRSIKQMMGIWELDFDTVDGILKQRSDYAYTLQFLGVCSSHFNFDQDGLHTRGSKIEVADAHFIHDQLWNV</sequence>
<evidence type="ECO:0000313" key="1">
    <source>
        <dbReference type="EMBL" id="CAG8697605.1"/>
    </source>
</evidence>
<name>A0A9N9HN91_9GLOM</name>
<dbReference type="EMBL" id="CAJVPL010017062">
    <property type="protein sequence ID" value="CAG8697605.1"/>
    <property type="molecule type" value="Genomic_DNA"/>
</dbReference>
<dbReference type="AlphaFoldDB" id="A0A9N9HN91"/>